<dbReference type="EMBL" id="ACGC01000116">
    <property type="protein sequence ID" value="EEI82118.1"/>
    <property type="molecule type" value="Genomic_DNA"/>
</dbReference>
<feature type="domain" description="Polyphosphate kinase-2-related" evidence="1">
    <location>
        <begin position="21"/>
        <end position="230"/>
    </location>
</feature>
<protein>
    <submittedName>
        <fullName evidence="2">Polyphosphate kinase 2</fullName>
    </submittedName>
</protein>
<evidence type="ECO:0000259" key="1">
    <source>
        <dbReference type="Pfam" id="PF03976"/>
    </source>
</evidence>
<dbReference type="PANTHER" id="PTHR34383:SF3">
    <property type="entry name" value="POLYPHOSPHATE:AMP PHOSPHOTRANSFERASE"/>
    <property type="match status" value="1"/>
</dbReference>
<dbReference type="HOGENOM" id="CLU_033786_0_0_9"/>
<dbReference type="Gene3D" id="3.40.50.300">
    <property type="entry name" value="P-loop containing nucleotide triphosphate hydrolases"/>
    <property type="match status" value="2"/>
</dbReference>
<organism evidence="2 3">
    <name type="scientific">Anaerococcus tetradius ATCC 35098</name>
    <dbReference type="NCBI Taxonomy" id="525255"/>
    <lineage>
        <taxon>Bacteria</taxon>
        <taxon>Bacillati</taxon>
        <taxon>Bacillota</taxon>
        <taxon>Tissierellia</taxon>
        <taxon>Tissierellales</taxon>
        <taxon>Peptoniphilaceae</taxon>
        <taxon>Anaerococcus</taxon>
    </lineage>
</organism>
<reference evidence="2 3" key="1">
    <citation type="submission" date="2009-01" db="EMBL/GenBank/DDBJ databases">
        <authorList>
            <person name="Qin X."/>
            <person name="Bachman B."/>
            <person name="Battles P."/>
            <person name="Bell A."/>
            <person name="Bess C."/>
            <person name="Bickham C."/>
            <person name="Chaboub L."/>
            <person name="Chen D."/>
            <person name="Coyle M."/>
            <person name="Deiros D.R."/>
            <person name="Dinh H."/>
            <person name="Forbes L."/>
            <person name="Fowler G."/>
            <person name="Francisco L."/>
            <person name="Fu Q."/>
            <person name="Gubbala S."/>
            <person name="Hale W."/>
            <person name="Han Y."/>
            <person name="Hemphill L."/>
            <person name="Highlander S.K."/>
            <person name="Hirani K."/>
            <person name="Hogues M."/>
            <person name="Jackson L."/>
            <person name="Jakkamsetti A."/>
            <person name="Javaid M."/>
            <person name="Jiang H."/>
            <person name="Korchina V."/>
            <person name="Kovar C."/>
            <person name="Lara F."/>
            <person name="Lee S."/>
            <person name="Mata R."/>
            <person name="Mathew T."/>
            <person name="Moen C."/>
            <person name="Morales K."/>
            <person name="Munidasa M."/>
            <person name="Nazareth L."/>
            <person name="Ngo R."/>
            <person name="Nguyen L."/>
            <person name="Okwuonu G."/>
            <person name="Ongeri F."/>
            <person name="Patil S."/>
            <person name="Petrosino J."/>
            <person name="Pham C."/>
            <person name="Pham P."/>
            <person name="Pu L.-L."/>
            <person name="Puazo M."/>
            <person name="Raj R."/>
            <person name="Reid J."/>
            <person name="Rouhana J."/>
            <person name="Saada N."/>
            <person name="Shang Y."/>
            <person name="Simmons D."/>
            <person name="Thornton R."/>
            <person name="Warren J."/>
            <person name="Weissenberger G."/>
            <person name="Zhang J."/>
            <person name="Zhang L."/>
            <person name="Zhou C."/>
            <person name="Zhu D."/>
            <person name="Muzny D."/>
            <person name="Worley K."/>
            <person name="Gibbs R."/>
        </authorList>
    </citation>
    <scope>NUCLEOTIDE SEQUENCE [LARGE SCALE GENOMIC DNA]</scope>
    <source>
        <strain evidence="2 3">ATCC 35098</strain>
    </source>
</reference>
<keyword evidence="2" id="KW-0808">Transferase</keyword>
<sequence length="498" mass="59011">MKKGIVMKLSEKREKKFTSFKRSTLAQRLARLTRICENMDIAVLIMVDGFESSGRGYVINDICSKLNPKYYDVEVFENKEEYEDKFPTMKRFFENTPQNGHIKIFAQSFYYKLFNDLDIDEESLSLRIESMKKHEKMLYDSKMIIVKIFLNIDQKTQEERMRVSEKSTSGHFYISSVDKKQNKNYEAYKKNFEKILNATNFPTSPWHIIDSIDKKDASKEALGLLLDEISMGIERVGIQIKDEENIERDYEAKTSILSNINLEKTIADEEYKKEKKALQKQIRDMAFEYYQRGISTILVFEGVDAAGKDGAIERLVKKIDPRLYKVFAISAPSKYELAHHYLRRFYKDLAEDGYLAIFSRSWYGRVMVERIEGFAKTCEWNRAYDEILAMEKEIYNHGSLILKFFVSIDKDEQYKRFKARENTPDKLYKITDEDWRNRAKWDEYIKAMDEMLARTNKAYAPWIIVEGKDKKYARIKVMKEYLKYAKAHLEDMDKKNNK</sequence>
<dbReference type="RefSeq" id="WP_004836708.1">
    <property type="nucleotide sequence ID" value="NZ_GG666296.1"/>
</dbReference>
<dbReference type="Proteomes" id="UP000003744">
    <property type="component" value="Unassembled WGS sequence"/>
</dbReference>
<dbReference type="SUPFAM" id="SSF52540">
    <property type="entry name" value="P-loop containing nucleoside triphosphate hydrolases"/>
    <property type="match status" value="2"/>
</dbReference>
<feature type="domain" description="Polyphosphate kinase-2-related" evidence="1">
    <location>
        <begin position="267"/>
        <end position="488"/>
    </location>
</feature>
<dbReference type="InterPro" id="IPR027417">
    <property type="entry name" value="P-loop_NTPase"/>
</dbReference>
<gene>
    <name evidence="2" type="ORF">HMPREF0077_1816</name>
</gene>
<dbReference type="AlphaFoldDB" id="C2CK30"/>
<evidence type="ECO:0000313" key="2">
    <source>
        <dbReference type="EMBL" id="EEI82118.1"/>
    </source>
</evidence>
<accession>C2CK30</accession>
<dbReference type="PANTHER" id="PTHR34383">
    <property type="entry name" value="POLYPHOSPHATE:AMP PHOSPHOTRANSFERASE-RELATED"/>
    <property type="match status" value="1"/>
</dbReference>
<proteinExistence type="predicted"/>
<dbReference type="Pfam" id="PF03976">
    <property type="entry name" value="PPK2"/>
    <property type="match status" value="2"/>
</dbReference>
<name>C2CK30_9FIRM</name>
<dbReference type="InterPro" id="IPR022488">
    <property type="entry name" value="PPK2-related"/>
</dbReference>
<evidence type="ECO:0000313" key="3">
    <source>
        <dbReference type="Proteomes" id="UP000003744"/>
    </source>
</evidence>
<comment type="caution">
    <text evidence="2">The sequence shown here is derived from an EMBL/GenBank/DDBJ whole genome shotgun (WGS) entry which is preliminary data.</text>
</comment>
<dbReference type="eggNOG" id="COG2326">
    <property type="taxonomic scope" value="Bacteria"/>
</dbReference>
<keyword evidence="2" id="KW-0418">Kinase</keyword>
<dbReference type="GO" id="GO:0016301">
    <property type="term" value="F:kinase activity"/>
    <property type="evidence" value="ECO:0007669"/>
    <property type="project" value="UniProtKB-KW"/>
</dbReference>